<keyword evidence="2" id="KW-0732">Signal</keyword>
<name>A0A495DK14_9PROT</name>
<gene>
    <name evidence="3" type="ORF">C7435_0904</name>
</gene>
<dbReference type="EMBL" id="RBIM01000002">
    <property type="protein sequence ID" value="RKR02959.1"/>
    <property type="molecule type" value="Genomic_DNA"/>
</dbReference>
<feature type="transmembrane region" description="Helical" evidence="1">
    <location>
        <begin position="110"/>
        <end position="128"/>
    </location>
</feature>
<feature type="transmembrane region" description="Helical" evidence="1">
    <location>
        <begin position="70"/>
        <end position="90"/>
    </location>
</feature>
<dbReference type="RefSeq" id="WP_075190664.1">
    <property type="nucleotide sequence ID" value="NZ_RBIM01000002.1"/>
</dbReference>
<evidence type="ECO:0008006" key="5">
    <source>
        <dbReference type="Google" id="ProtNLM"/>
    </source>
</evidence>
<feature type="transmembrane region" description="Helical" evidence="1">
    <location>
        <begin position="36"/>
        <end position="58"/>
    </location>
</feature>
<keyword evidence="1" id="KW-0812">Transmembrane</keyword>
<dbReference type="AlphaFoldDB" id="A0A495DK14"/>
<evidence type="ECO:0000313" key="4">
    <source>
        <dbReference type="Proteomes" id="UP000273675"/>
    </source>
</evidence>
<keyword evidence="1" id="KW-0472">Membrane</keyword>
<evidence type="ECO:0000313" key="3">
    <source>
        <dbReference type="EMBL" id="RKR02959.1"/>
    </source>
</evidence>
<keyword evidence="1" id="KW-1133">Transmembrane helix</keyword>
<feature type="signal peptide" evidence="2">
    <location>
        <begin position="1"/>
        <end position="20"/>
    </location>
</feature>
<sequence length="133" mass="14253">MLRFLFVLIPLAASFFCASAFDGMIYNAELGTGIGLLLTGVALTVATGFWIAGCLMALARPRVVAGWGTFSVFLSAGGVFVAIAGLAGLYVHYTQGGFGPHSHRFGYFPYVWWLMTYAGALTAIGSWFQHGRD</sequence>
<organism evidence="3 4">
    <name type="scientific">Maricaulis maris</name>
    <dbReference type="NCBI Taxonomy" id="74318"/>
    <lineage>
        <taxon>Bacteria</taxon>
        <taxon>Pseudomonadati</taxon>
        <taxon>Pseudomonadota</taxon>
        <taxon>Alphaproteobacteria</taxon>
        <taxon>Maricaulales</taxon>
        <taxon>Maricaulaceae</taxon>
        <taxon>Maricaulis</taxon>
    </lineage>
</organism>
<accession>A0A495DK14</accession>
<dbReference type="Proteomes" id="UP000273675">
    <property type="component" value="Unassembled WGS sequence"/>
</dbReference>
<evidence type="ECO:0000256" key="2">
    <source>
        <dbReference type="SAM" id="SignalP"/>
    </source>
</evidence>
<comment type="caution">
    <text evidence="3">The sequence shown here is derived from an EMBL/GenBank/DDBJ whole genome shotgun (WGS) entry which is preliminary data.</text>
</comment>
<evidence type="ECO:0000256" key="1">
    <source>
        <dbReference type="SAM" id="Phobius"/>
    </source>
</evidence>
<reference evidence="3 4" key="1">
    <citation type="submission" date="2018-10" db="EMBL/GenBank/DDBJ databases">
        <title>Genomic Encyclopedia of Type Strains, Phase IV (KMG-IV): sequencing the most valuable type-strain genomes for metagenomic binning, comparative biology and taxonomic classification.</title>
        <authorList>
            <person name="Goeker M."/>
        </authorList>
    </citation>
    <scope>NUCLEOTIDE SEQUENCE [LARGE SCALE GENOMIC DNA]</scope>
    <source>
        <strain evidence="3 4">DSM 4734</strain>
    </source>
</reference>
<proteinExistence type="predicted"/>
<feature type="chain" id="PRO_5019855308" description="Transmembrane protein" evidence="2">
    <location>
        <begin position="21"/>
        <end position="133"/>
    </location>
</feature>
<protein>
    <recommendedName>
        <fullName evidence="5">Transmembrane protein</fullName>
    </recommendedName>
</protein>